<feature type="coiled-coil region" evidence="7">
    <location>
        <begin position="365"/>
        <end position="399"/>
    </location>
</feature>
<dbReference type="PRINTS" id="PR00344">
    <property type="entry name" value="BCTRLSENSOR"/>
</dbReference>
<gene>
    <name evidence="12" type="ORF">GON04_17255</name>
</gene>
<evidence type="ECO:0000256" key="4">
    <source>
        <dbReference type="ARBA" id="ARBA00022553"/>
    </source>
</evidence>
<dbReference type="SMART" id="SM00304">
    <property type="entry name" value="HAMP"/>
    <property type="match status" value="1"/>
</dbReference>
<dbReference type="InterPro" id="IPR036097">
    <property type="entry name" value="HisK_dim/P_sf"/>
</dbReference>
<dbReference type="GO" id="GO:0006355">
    <property type="term" value="P:regulation of DNA-templated transcription"/>
    <property type="evidence" value="ECO:0007669"/>
    <property type="project" value="InterPro"/>
</dbReference>
<dbReference type="InterPro" id="IPR003594">
    <property type="entry name" value="HATPase_dom"/>
</dbReference>
<dbReference type="InterPro" id="IPR013767">
    <property type="entry name" value="PAS_fold"/>
</dbReference>
<organism evidence="12 13">
    <name type="scientific">Ramlibacter pinisoli</name>
    <dbReference type="NCBI Taxonomy" id="2682844"/>
    <lineage>
        <taxon>Bacteria</taxon>
        <taxon>Pseudomonadati</taxon>
        <taxon>Pseudomonadota</taxon>
        <taxon>Betaproteobacteria</taxon>
        <taxon>Burkholderiales</taxon>
        <taxon>Comamonadaceae</taxon>
        <taxon>Ramlibacter</taxon>
    </lineage>
</organism>
<dbReference type="InterPro" id="IPR004358">
    <property type="entry name" value="Sig_transdc_His_kin-like_C"/>
</dbReference>
<evidence type="ECO:0000256" key="3">
    <source>
        <dbReference type="ARBA" id="ARBA00012438"/>
    </source>
</evidence>
<dbReference type="CDD" id="cd00082">
    <property type="entry name" value="HisKA"/>
    <property type="match status" value="1"/>
</dbReference>
<dbReference type="AlphaFoldDB" id="A0A6N8IWQ2"/>
<evidence type="ECO:0000313" key="12">
    <source>
        <dbReference type="EMBL" id="MVQ31208.1"/>
    </source>
</evidence>
<protein>
    <recommendedName>
        <fullName evidence="3">histidine kinase</fullName>
        <ecNumber evidence="3">2.7.13.3</ecNumber>
    </recommendedName>
</protein>
<dbReference type="PROSITE" id="PS50885">
    <property type="entry name" value="HAMP"/>
    <property type="match status" value="1"/>
</dbReference>
<dbReference type="SUPFAM" id="SSF55874">
    <property type="entry name" value="ATPase domain of HSP90 chaperone/DNA topoisomerase II/histidine kinase"/>
    <property type="match status" value="1"/>
</dbReference>
<dbReference type="NCBIfam" id="TIGR00229">
    <property type="entry name" value="sensory_box"/>
    <property type="match status" value="1"/>
</dbReference>
<evidence type="ECO:0000259" key="9">
    <source>
        <dbReference type="PROSITE" id="PS50109"/>
    </source>
</evidence>
<dbReference type="EMBL" id="WSEL01000009">
    <property type="protein sequence ID" value="MVQ31208.1"/>
    <property type="molecule type" value="Genomic_DNA"/>
</dbReference>
<keyword evidence="8" id="KW-0812">Transmembrane</keyword>
<dbReference type="SMART" id="SM00091">
    <property type="entry name" value="PAS"/>
    <property type="match status" value="1"/>
</dbReference>
<dbReference type="PANTHER" id="PTHR43047:SF72">
    <property type="entry name" value="OSMOSENSING HISTIDINE PROTEIN KINASE SLN1"/>
    <property type="match status" value="1"/>
</dbReference>
<comment type="subcellular location">
    <subcellularLocation>
        <location evidence="2">Cell inner membrane</location>
        <topology evidence="2">Multi-pass membrane protein</topology>
    </subcellularLocation>
</comment>
<evidence type="ECO:0000256" key="8">
    <source>
        <dbReference type="SAM" id="Phobius"/>
    </source>
</evidence>
<evidence type="ECO:0000259" key="11">
    <source>
        <dbReference type="PROSITE" id="PS50885"/>
    </source>
</evidence>
<dbReference type="InterPro" id="IPR003660">
    <property type="entry name" value="HAMP_dom"/>
</dbReference>
<keyword evidence="6" id="KW-0418">Kinase</keyword>
<dbReference type="Gene3D" id="3.30.565.10">
    <property type="entry name" value="Histidine kinase-like ATPase, C-terminal domain"/>
    <property type="match status" value="1"/>
</dbReference>
<evidence type="ECO:0000256" key="1">
    <source>
        <dbReference type="ARBA" id="ARBA00000085"/>
    </source>
</evidence>
<dbReference type="EC" id="2.7.13.3" evidence="3"/>
<dbReference type="PANTHER" id="PTHR43047">
    <property type="entry name" value="TWO-COMPONENT HISTIDINE PROTEIN KINASE"/>
    <property type="match status" value="1"/>
</dbReference>
<dbReference type="SUPFAM" id="SSF47384">
    <property type="entry name" value="Homodimeric domain of signal transducing histidine kinase"/>
    <property type="match status" value="1"/>
</dbReference>
<dbReference type="CDD" id="cd12914">
    <property type="entry name" value="PDC1_DGC_like"/>
    <property type="match status" value="1"/>
</dbReference>
<proteinExistence type="predicted"/>
<dbReference type="InterPro" id="IPR035965">
    <property type="entry name" value="PAS-like_dom_sf"/>
</dbReference>
<feature type="domain" description="PAS" evidence="10">
    <location>
        <begin position="414"/>
        <end position="468"/>
    </location>
</feature>
<evidence type="ECO:0000256" key="2">
    <source>
        <dbReference type="ARBA" id="ARBA00004429"/>
    </source>
</evidence>
<dbReference type="CDD" id="cd00130">
    <property type="entry name" value="PAS"/>
    <property type="match status" value="1"/>
</dbReference>
<dbReference type="GO" id="GO:0000155">
    <property type="term" value="F:phosphorelay sensor kinase activity"/>
    <property type="evidence" value="ECO:0007669"/>
    <property type="project" value="InterPro"/>
</dbReference>
<feature type="transmembrane region" description="Helical" evidence="8">
    <location>
        <begin position="26"/>
        <end position="48"/>
    </location>
</feature>
<keyword evidence="8" id="KW-0472">Membrane</keyword>
<dbReference type="GO" id="GO:0005886">
    <property type="term" value="C:plasma membrane"/>
    <property type="evidence" value="ECO:0007669"/>
    <property type="project" value="UniProtKB-SubCell"/>
</dbReference>
<dbReference type="PROSITE" id="PS50112">
    <property type="entry name" value="PAS"/>
    <property type="match status" value="1"/>
</dbReference>
<dbReference type="InterPro" id="IPR036890">
    <property type="entry name" value="HATPase_C_sf"/>
</dbReference>
<comment type="catalytic activity">
    <reaction evidence="1">
        <text>ATP + protein L-histidine = ADP + protein N-phospho-L-histidine.</text>
        <dbReference type="EC" id="2.7.13.3"/>
    </reaction>
</comment>
<dbReference type="FunFam" id="3.30.565.10:FF:000006">
    <property type="entry name" value="Sensor histidine kinase WalK"/>
    <property type="match status" value="1"/>
</dbReference>
<dbReference type="InterPro" id="IPR003661">
    <property type="entry name" value="HisK_dim/P_dom"/>
</dbReference>
<dbReference type="Pfam" id="PF00989">
    <property type="entry name" value="PAS"/>
    <property type="match status" value="1"/>
</dbReference>
<dbReference type="Gene3D" id="1.10.287.130">
    <property type="match status" value="1"/>
</dbReference>
<dbReference type="Gene3D" id="3.30.450.20">
    <property type="entry name" value="PAS domain"/>
    <property type="match status" value="2"/>
</dbReference>
<dbReference type="Proteomes" id="UP000469385">
    <property type="component" value="Unassembled WGS sequence"/>
</dbReference>
<dbReference type="SUPFAM" id="SSF55785">
    <property type="entry name" value="PYP-like sensor domain (PAS domain)"/>
    <property type="match status" value="1"/>
</dbReference>
<evidence type="ECO:0000313" key="13">
    <source>
        <dbReference type="Proteomes" id="UP000469385"/>
    </source>
</evidence>
<evidence type="ECO:0000259" key="10">
    <source>
        <dbReference type="PROSITE" id="PS50112"/>
    </source>
</evidence>
<dbReference type="Gene3D" id="6.10.340.10">
    <property type="match status" value="1"/>
</dbReference>
<reference evidence="12 13" key="1">
    <citation type="submission" date="2019-12" db="EMBL/GenBank/DDBJ databases">
        <authorList>
            <person name="Huq M.A."/>
        </authorList>
    </citation>
    <scope>NUCLEOTIDE SEQUENCE [LARGE SCALE GENOMIC DNA]</scope>
    <source>
        <strain evidence="12 13">MAH-25</strain>
    </source>
</reference>
<evidence type="ECO:0000256" key="6">
    <source>
        <dbReference type="ARBA" id="ARBA00022777"/>
    </source>
</evidence>
<comment type="caution">
    <text evidence="12">The sequence shown here is derived from an EMBL/GenBank/DDBJ whole genome shotgun (WGS) entry which is preliminary data.</text>
</comment>
<dbReference type="GO" id="GO:0009927">
    <property type="term" value="F:histidine phosphotransfer kinase activity"/>
    <property type="evidence" value="ECO:0007669"/>
    <property type="project" value="TreeGrafter"/>
</dbReference>
<keyword evidence="5" id="KW-0808">Transferase</keyword>
<dbReference type="SMART" id="SM00387">
    <property type="entry name" value="HATPase_c"/>
    <property type="match status" value="1"/>
</dbReference>
<sequence length="781" mass="85808">MRRVRDLDVPGGSAAPEKPAAVRYGLGSYLAFAFSLLSILVTALLVMAGDRIASEQVRSSIGSNLAELANQTTSRLDRGMFERHREVGLMAQRLARLADPRAVTAELEAMQRTYPNYAWMGLVDPAGRVLVSTGGVLAGDDVSAQPWFRAAREGGTVGDVHVAEPLARQLPNPGGEPMRFLDIAFPVSRPGRAEPDVFGVHLSWRWARDVRRAIFLPVGRDRSVDPLIVASDGTVLLGPPEVEGRKLAVPSLAAASRQAGYATERWPDGKDYLVGYAHDHGYLGYPGLGWRVLVRQNLDEAYAPVRELQWRLASWGLGIALLFSLVGWGAARLVTRPLKTLAAAARDLEKDAAVVQVRAEPYREVAQLGAALDSLVRNLQQKEAALRELNTSLERRVEERSAALRETFAHVRENEQRIQTILESAPDPFIGIDFSGRITDWNSRAEALFGWRRDEIVGRSLVEVLIPSRFRTSALNTLAQFTTSGQFPSAGLAIERTVVDRAGREIPVELRVGVINTGQLQVLCAFMHDISQRKEVERLKSEFVSTVSHELRTPLTSVYGSLRLLTGGLGGALPPQGQQLLEMSIRSCERLIRLINDVLDVERIESGRLELRRTRVNLRPLVERAVRDNEPYARGLGVDLQVDAAGDAWVEADEDRITQVVVNLVSNAAKFSPRGDTVRVVLRQEAGRARVAVLDHGPGIPPEFQPRVFERFAQADSSDRREKGGTGLGLNICRSIVQAHGGSIGFESVPGVRTEFHFELTLVDVGESERTSALRVDQPAS</sequence>
<accession>A0A6N8IWQ2</accession>
<name>A0A6N8IWQ2_9BURK</name>
<dbReference type="Pfam" id="PF00512">
    <property type="entry name" value="HisKA"/>
    <property type="match status" value="1"/>
</dbReference>
<keyword evidence="4" id="KW-0597">Phosphoprotein</keyword>
<keyword evidence="8" id="KW-1133">Transmembrane helix</keyword>
<keyword evidence="7" id="KW-0175">Coiled coil</keyword>
<dbReference type="CDD" id="cd16922">
    <property type="entry name" value="HATPase_EvgS-ArcB-TorS-like"/>
    <property type="match status" value="1"/>
</dbReference>
<keyword evidence="13" id="KW-1185">Reference proteome</keyword>
<dbReference type="Pfam" id="PF02518">
    <property type="entry name" value="HATPase_c"/>
    <property type="match status" value="1"/>
</dbReference>
<dbReference type="InterPro" id="IPR005467">
    <property type="entry name" value="His_kinase_dom"/>
</dbReference>
<feature type="domain" description="Histidine kinase" evidence="9">
    <location>
        <begin position="546"/>
        <end position="764"/>
    </location>
</feature>
<dbReference type="CDD" id="cd18774">
    <property type="entry name" value="PDC2_HK_sensor"/>
    <property type="match status" value="1"/>
</dbReference>
<dbReference type="PROSITE" id="PS50109">
    <property type="entry name" value="HIS_KIN"/>
    <property type="match status" value="1"/>
</dbReference>
<evidence type="ECO:0000256" key="5">
    <source>
        <dbReference type="ARBA" id="ARBA00022679"/>
    </source>
</evidence>
<dbReference type="InterPro" id="IPR000014">
    <property type="entry name" value="PAS"/>
</dbReference>
<dbReference type="SMART" id="SM00388">
    <property type="entry name" value="HisKA"/>
    <property type="match status" value="1"/>
</dbReference>
<evidence type="ECO:0000256" key="7">
    <source>
        <dbReference type="SAM" id="Coils"/>
    </source>
</evidence>
<feature type="domain" description="HAMP" evidence="11">
    <location>
        <begin position="332"/>
        <end position="384"/>
    </location>
</feature>